<keyword evidence="4" id="KW-1185">Reference proteome</keyword>
<sequence length="438" mass="48878">MDDNLADYRRFCANRLKRLERCKKTKSFCNLDDEVPYSVNNTDSDLVLRGSEIFALHGGSTTFSVCSENAMFSSAKPERVPFCSRTSTYCSGSKVPLVTDTPRFGSTGISSMNIMSSMTETNPKKLSLAANSWLEKSQKSIPINGDIHNRHLSPFSCSSPYSSSTTVSSTIASQSSILSMKNPESEMRTTITIVNNNNDYGDSNRRAQRNFDLLREKMISLMENDVRLLQQLLALGDSIQELKSKSQVHGYSQLSLNSLEEENDDNEEWCSSDEMKTTFSNSLSAVTNLYVDDEPKENQNKQYFSRKNSVLRIPIPPKSSNRMSTNEKLHRRLSRLSQRCEQLQKQQQHELIENSSQIDAGAMSRNNLVPIMTATCPSPFQTKPFPLRSPSTTIITKQTFGTTDSRISNGSIDSGIRDESCSNSSAGSLSPFLKEGKS</sequence>
<reference evidence="4" key="1">
    <citation type="submission" date="2013-10" db="EMBL/GenBank/DDBJ databases">
        <title>Genome sequencing of Onchocerca volvulus.</title>
        <authorList>
            <person name="Cotton J."/>
            <person name="Tsai J."/>
            <person name="Stanley E."/>
            <person name="Tracey A."/>
            <person name="Holroyd N."/>
            <person name="Lustigman S."/>
            <person name="Berriman M."/>
        </authorList>
    </citation>
    <scope>NUCLEOTIDE SEQUENCE</scope>
</reference>
<name>A0A8R1XMR3_ONCVO</name>
<feature type="coiled-coil region" evidence="1">
    <location>
        <begin position="326"/>
        <end position="353"/>
    </location>
</feature>
<dbReference type="EMBL" id="CMVM020000344">
    <property type="status" value="NOT_ANNOTATED_CDS"/>
    <property type="molecule type" value="Genomic_DNA"/>
</dbReference>
<reference evidence="3" key="2">
    <citation type="submission" date="2022-06" db="UniProtKB">
        <authorList>
            <consortium name="EnsemblMetazoa"/>
        </authorList>
    </citation>
    <scope>IDENTIFICATION</scope>
</reference>
<protein>
    <submittedName>
        <fullName evidence="3">Uncharacterized protein</fullName>
    </submittedName>
</protein>
<feature type="region of interest" description="Disordered" evidence="2">
    <location>
        <begin position="401"/>
        <end position="438"/>
    </location>
</feature>
<dbReference type="EnsemblMetazoa" id="OVOC10574.1">
    <property type="protein sequence ID" value="OVOC10574.1"/>
    <property type="gene ID" value="WBGene00247383"/>
</dbReference>
<evidence type="ECO:0000313" key="3">
    <source>
        <dbReference type="EnsemblMetazoa" id="OVOC10574.1"/>
    </source>
</evidence>
<organism evidence="3 4">
    <name type="scientific">Onchocerca volvulus</name>
    <dbReference type="NCBI Taxonomy" id="6282"/>
    <lineage>
        <taxon>Eukaryota</taxon>
        <taxon>Metazoa</taxon>
        <taxon>Ecdysozoa</taxon>
        <taxon>Nematoda</taxon>
        <taxon>Chromadorea</taxon>
        <taxon>Rhabditida</taxon>
        <taxon>Spirurina</taxon>
        <taxon>Spiruromorpha</taxon>
        <taxon>Filarioidea</taxon>
        <taxon>Onchocercidae</taxon>
        <taxon>Onchocerca</taxon>
    </lineage>
</organism>
<proteinExistence type="predicted"/>
<keyword evidence="1" id="KW-0175">Coiled coil</keyword>
<evidence type="ECO:0000256" key="2">
    <source>
        <dbReference type="SAM" id="MobiDB-lite"/>
    </source>
</evidence>
<dbReference type="Proteomes" id="UP000024404">
    <property type="component" value="Unassembled WGS sequence"/>
</dbReference>
<evidence type="ECO:0000313" key="4">
    <source>
        <dbReference type="Proteomes" id="UP000024404"/>
    </source>
</evidence>
<dbReference type="AlphaFoldDB" id="A0A8R1XMR3"/>
<evidence type="ECO:0000256" key="1">
    <source>
        <dbReference type="SAM" id="Coils"/>
    </source>
</evidence>
<accession>A0A8R1XMR3</accession>